<keyword evidence="2" id="KW-1185">Reference proteome</keyword>
<name>A0A2S5B026_9BASI</name>
<reference evidence="1 2" key="1">
    <citation type="journal article" date="2018" name="Front. Microbiol.">
        <title>Prospects for Fungal Bioremediation of Acidic Radioactive Waste Sites: Characterization and Genome Sequence of Rhodotorula taiwanensis MD1149.</title>
        <authorList>
            <person name="Tkavc R."/>
            <person name="Matrosova V.Y."/>
            <person name="Grichenko O.E."/>
            <person name="Gostincar C."/>
            <person name="Volpe R.P."/>
            <person name="Klimenkova P."/>
            <person name="Gaidamakova E.K."/>
            <person name="Zhou C.E."/>
            <person name="Stewart B.J."/>
            <person name="Lyman M.G."/>
            <person name="Malfatti S.A."/>
            <person name="Rubinfeld B."/>
            <person name="Courtot M."/>
            <person name="Singh J."/>
            <person name="Dalgard C.L."/>
            <person name="Hamilton T."/>
            <person name="Frey K.G."/>
            <person name="Gunde-Cimerman N."/>
            <person name="Dugan L."/>
            <person name="Daly M.J."/>
        </authorList>
    </citation>
    <scope>NUCLEOTIDE SEQUENCE [LARGE SCALE GENOMIC DNA]</scope>
    <source>
        <strain evidence="1 2">MD1149</strain>
    </source>
</reference>
<organism evidence="1 2">
    <name type="scientific">Rhodotorula taiwanensis</name>
    <dbReference type="NCBI Taxonomy" id="741276"/>
    <lineage>
        <taxon>Eukaryota</taxon>
        <taxon>Fungi</taxon>
        <taxon>Dikarya</taxon>
        <taxon>Basidiomycota</taxon>
        <taxon>Pucciniomycotina</taxon>
        <taxon>Microbotryomycetes</taxon>
        <taxon>Sporidiobolales</taxon>
        <taxon>Sporidiobolaceae</taxon>
        <taxon>Rhodotorula</taxon>
    </lineage>
</organism>
<accession>A0A2S5B026</accession>
<protein>
    <submittedName>
        <fullName evidence="1">Uncharacterized protein</fullName>
    </submittedName>
</protein>
<evidence type="ECO:0000313" key="1">
    <source>
        <dbReference type="EMBL" id="POY70134.1"/>
    </source>
</evidence>
<proteinExistence type="predicted"/>
<gene>
    <name evidence="1" type="ORF">BMF94_6864</name>
</gene>
<comment type="caution">
    <text evidence="1">The sequence shown here is derived from an EMBL/GenBank/DDBJ whole genome shotgun (WGS) entry which is preliminary data.</text>
</comment>
<dbReference type="Proteomes" id="UP000237144">
    <property type="component" value="Unassembled WGS sequence"/>
</dbReference>
<evidence type="ECO:0000313" key="2">
    <source>
        <dbReference type="Proteomes" id="UP000237144"/>
    </source>
</evidence>
<dbReference type="EMBL" id="PJQD01000143">
    <property type="protein sequence ID" value="POY70134.1"/>
    <property type="molecule type" value="Genomic_DNA"/>
</dbReference>
<dbReference type="AlphaFoldDB" id="A0A2S5B026"/>
<sequence length="236" mass="26486">MLDLSDVRLDQLDALAASPNCDCREGSEVTLRHGDQYLQRLLQTRITPHVQNVEAFESPQRRDGVIGHLGKAWILDAVLQLRKQHLLSTAPPAHVYEQLHTAVHHLSPSASSLTTAARHGRVCNLAGYLALEHAGRIEAYQRLRAIGSEAIERKTRKILDSPNPRRYAETLLGFTQDLVYTCRLMSTLVSPAVRSELRNTQEALAHDPGSLSWLELAFLRRRNLVLLALYAPLPRE</sequence>